<feature type="chain" id="PRO_5012245073" evidence="3">
    <location>
        <begin position="21"/>
        <end position="702"/>
    </location>
</feature>
<dbReference type="GO" id="GO:0004867">
    <property type="term" value="F:serine-type endopeptidase inhibitor activity"/>
    <property type="evidence" value="ECO:0007669"/>
    <property type="project" value="InterPro"/>
</dbReference>
<evidence type="ECO:0000313" key="5">
    <source>
        <dbReference type="EMBL" id="ASV75538.1"/>
    </source>
</evidence>
<dbReference type="Gene3D" id="2.30.39.10">
    <property type="entry name" value="Alpha-1-antitrypsin, domain 1"/>
    <property type="match status" value="1"/>
</dbReference>
<keyword evidence="6" id="KW-1185">Reference proteome</keyword>
<feature type="signal peptide" evidence="3">
    <location>
        <begin position="1"/>
        <end position="20"/>
    </location>
</feature>
<evidence type="ECO:0000256" key="2">
    <source>
        <dbReference type="SAM" id="MobiDB-lite"/>
    </source>
</evidence>
<sequence length="702" mass="78033">MHSLAFWSLLCMSVAVSSGAEEIQPVPYYQLSEDGRAVLFVEPVTQEGGGGQVACVTRSGSLLWTAPVYAPLVAVSEDNRQLVAVWANPSDDVDRPFVSIFSSGKEVKSYSWRIFLDAVREALSRPSALTSPTTGERPSRDDSSKGEASPTPATTQNQPPSAPATEPSVALKVPPTIVDTLTFAGMEPLSQDGQLGLLFQPGVRVTVKWKDGAIANVTQLTDAEMQKAMKTARRVATGYEDSLRWRRWAAVSQHLVASLWPHWEFRETNQCFSPAGIVNVLVTAGLGSSGETKREFAQLLKIDLQREIEQEMFSAFSQAGIEMRTPFRRWCDTQGIELAEKDGKVVISRLKKTLDPPLETLREGDLINQLNGVSGPSLDQVVETFNTSREPIRIVWEHWEESGIKTYVPTEVAPLLNQEATIFCLDVRCRLREEYRRYITNSGLAHVMQGNLQDEKLLSALLPTFKQTDLKITPLTRWIILNSLAIRYPWMEEFSGTLTRPFYVSPDNHIAVDMMSEIVPALVGRLGEFHVTAVELPTRHYGLNLVILLPDPKQRVDECLSGVVSRFSELCSLLDTRLQWKNVKLTLPLFEVAAQCPVAELLKAAGMRRAFELEEADFSKMVEGESIALDVVLQQTQVGVNQRELRASAQTVATGVTLGIKHAEETITVDRPFIFLIRHRYSGIILFCGVVVDPRGSSNPRQ</sequence>
<dbReference type="InterPro" id="IPR042178">
    <property type="entry name" value="Serpin_sf_1"/>
</dbReference>
<name>A0A286RHU7_9BACT</name>
<dbReference type="RefSeq" id="WP_095415569.1">
    <property type="nucleotide sequence ID" value="NZ_CP018477.1"/>
</dbReference>
<dbReference type="AlphaFoldDB" id="A0A286RHU7"/>
<dbReference type="InterPro" id="IPR036186">
    <property type="entry name" value="Serpin_sf"/>
</dbReference>
<dbReference type="PROSITE" id="PS00284">
    <property type="entry name" value="SERPIN"/>
    <property type="match status" value="1"/>
</dbReference>
<evidence type="ECO:0000256" key="3">
    <source>
        <dbReference type="SAM" id="SignalP"/>
    </source>
</evidence>
<feature type="region of interest" description="Disordered" evidence="2">
    <location>
        <begin position="126"/>
        <end position="171"/>
    </location>
</feature>
<keyword evidence="3" id="KW-0732">Signal</keyword>
<evidence type="ECO:0000259" key="4">
    <source>
        <dbReference type="SMART" id="SM00093"/>
    </source>
</evidence>
<accession>A0A286RHU7</accession>
<dbReference type="Pfam" id="PF00079">
    <property type="entry name" value="Serpin"/>
    <property type="match status" value="1"/>
</dbReference>
<dbReference type="PANTHER" id="PTHR11461">
    <property type="entry name" value="SERINE PROTEASE INHIBITOR, SERPIN"/>
    <property type="match status" value="1"/>
</dbReference>
<gene>
    <name evidence="5" type="ORF">THTE_2936</name>
</gene>
<proteinExistence type="inferred from homology"/>
<evidence type="ECO:0000256" key="1">
    <source>
        <dbReference type="RuleBase" id="RU000411"/>
    </source>
</evidence>
<evidence type="ECO:0000313" key="6">
    <source>
        <dbReference type="Proteomes" id="UP000215086"/>
    </source>
</evidence>
<comment type="similarity">
    <text evidence="1">Belongs to the serpin family.</text>
</comment>
<feature type="domain" description="Serpin" evidence="4">
    <location>
        <begin position="262"/>
        <end position="694"/>
    </location>
</feature>
<dbReference type="Proteomes" id="UP000215086">
    <property type="component" value="Chromosome"/>
</dbReference>
<dbReference type="EMBL" id="CP018477">
    <property type="protein sequence ID" value="ASV75538.1"/>
    <property type="molecule type" value="Genomic_DNA"/>
</dbReference>
<dbReference type="OrthoDB" id="9764871at2"/>
<dbReference type="InterPro" id="IPR000215">
    <property type="entry name" value="Serpin_fam"/>
</dbReference>
<reference evidence="5 6" key="1">
    <citation type="journal article" name="Front. Microbiol.">
        <title>Sugar Metabolism of the First Thermophilic Planctomycete Thermogutta terrifontis: Comparative Genomic and Transcriptomic Approaches.</title>
        <authorList>
            <person name="Elcheninov A.G."/>
            <person name="Menzel P."/>
            <person name="Gudbergsdottir S.R."/>
            <person name="Slesarev A.I."/>
            <person name="Kadnikov V.V."/>
            <person name="Krogh A."/>
            <person name="Bonch-Osmolovskaya E.A."/>
            <person name="Peng X."/>
            <person name="Kublanov I.V."/>
        </authorList>
    </citation>
    <scope>NUCLEOTIDE SEQUENCE [LARGE SCALE GENOMIC DNA]</scope>
    <source>
        <strain evidence="5 6">R1</strain>
    </source>
</reference>
<dbReference type="InterPro" id="IPR023795">
    <property type="entry name" value="Serpin_CS"/>
</dbReference>
<protein>
    <submittedName>
        <fullName evidence="5">Serine protease inhibitor (Serpin family)</fullName>
    </submittedName>
</protein>
<dbReference type="GO" id="GO:0005615">
    <property type="term" value="C:extracellular space"/>
    <property type="evidence" value="ECO:0007669"/>
    <property type="project" value="InterPro"/>
</dbReference>
<dbReference type="InterPro" id="IPR042185">
    <property type="entry name" value="Serpin_sf_2"/>
</dbReference>
<dbReference type="SMART" id="SM00093">
    <property type="entry name" value="SERPIN"/>
    <property type="match status" value="1"/>
</dbReference>
<dbReference type="InterPro" id="IPR023796">
    <property type="entry name" value="Serpin_dom"/>
</dbReference>
<dbReference type="Gene3D" id="3.30.497.10">
    <property type="entry name" value="Antithrombin, subunit I, domain 2"/>
    <property type="match status" value="1"/>
</dbReference>
<dbReference type="PANTHER" id="PTHR11461:SF211">
    <property type="entry name" value="GH10112P-RELATED"/>
    <property type="match status" value="1"/>
</dbReference>
<dbReference type="KEGG" id="ttf:THTE_2936"/>
<feature type="compositionally biased region" description="Polar residues" evidence="2">
    <location>
        <begin position="127"/>
        <end position="136"/>
    </location>
</feature>
<organism evidence="5 6">
    <name type="scientific">Thermogutta terrifontis</name>
    <dbReference type="NCBI Taxonomy" id="1331910"/>
    <lineage>
        <taxon>Bacteria</taxon>
        <taxon>Pseudomonadati</taxon>
        <taxon>Planctomycetota</taxon>
        <taxon>Planctomycetia</taxon>
        <taxon>Pirellulales</taxon>
        <taxon>Thermoguttaceae</taxon>
        <taxon>Thermogutta</taxon>
    </lineage>
</organism>
<dbReference type="SUPFAM" id="SSF56574">
    <property type="entry name" value="Serpins"/>
    <property type="match status" value="1"/>
</dbReference>